<dbReference type="EMBL" id="CABFWN010000001">
    <property type="protein sequence ID" value="VUG16210.1"/>
    <property type="molecule type" value="Genomic_DNA"/>
</dbReference>
<dbReference type="AlphaFoldDB" id="A0A7D9CWA0"/>
<feature type="compositionally biased region" description="Polar residues" evidence="1">
    <location>
        <begin position="352"/>
        <end position="368"/>
    </location>
</feature>
<proteinExistence type="predicted"/>
<gene>
    <name evidence="2" type="ORF">DEBR0S1_10572G</name>
</gene>
<dbReference type="Proteomes" id="UP000478008">
    <property type="component" value="Unassembled WGS sequence"/>
</dbReference>
<evidence type="ECO:0000313" key="2">
    <source>
        <dbReference type="EMBL" id="VUG16210.1"/>
    </source>
</evidence>
<sequence>MTSATSETSTKSSVLEPRLRDSDLRFISLNMFGKDTLKDLHSPMKPKVAGSNIGLINDATTWEMIVFDFRRRILSLLFWCYSILLEISGMSSELSIILANLFWTVFSSVFLNFEQLERDFSYIQHEQKRSGRTTSSTIESALAFGNSIRELPLKFRHSLWKRVFRSRFPNSRFAIQLAAGKGPFPETIGFVFDMFPLVVQPPPEIPVPYLDANKKMIIPDKKEVSRVLRARAEWSAAQHTHKATETLRVCSEAAKVIVWSACIGVSNVVCHEINGYAWRNMETLISLVKLELASLDRKNSNETLKIPDYISFVNVITRQMKTLAEYNLQSGAFSETSVALEGRDPLPEKSPFLSSSDLNRATSTSSSDTPVHLTVFLTSGSKWTDYDKIVKLAQDLISTSPKKRSKSLGEVKFASVANISNAYYPSPEILLKYTSARQIAGSISGFPLHPTDNDLKIFSVQTRPANFPDFVRVINGYSEKPPTQYGSDVLTA</sequence>
<feature type="region of interest" description="Disordered" evidence="1">
    <location>
        <begin position="342"/>
        <end position="368"/>
    </location>
</feature>
<evidence type="ECO:0000313" key="3">
    <source>
        <dbReference type="Proteomes" id="UP000478008"/>
    </source>
</evidence>
<name>A0A7D9CWA0_DEKBR</name>
<reference evidence="2 3" key="1">
    <citation type="submission" date="2019-07" db="EMBL/GenBank/DDBJ databases">
        <authorList>
            <person name="Friedrich A."/>
            <person name="Schacherer J."/>
        </authorList>
    </citation>
    <scope>NUCLEOTIDE SEQUENCE [LARGE SCALE GENOMIC DNA]</scope>
</reference>
<keyword evidence="3" id="KW-1185">Reference proteome</keyword>
<evidence type="ECO:0000256" key="1">
    <source>
        <dbReference type="SAM" id="MobiDB-lite"/>
    </source>
</evidence>
<protein>
    <submittedName>
        <fullName evidence="2">DEBR0S1_10572g1_1</fullName>
    </submittedName>
</protein>
<accession>A0A7D9CWA0</accession>
<organism evidence="2 3">
    <name type="scientific">Dekkera bruxellensis</name>
    <name type="common">Brettanomyces custersii</name>
    <dbReference type="NCBI Taxonomy" id="5007"/>
    <lineage>
        <taxon>Eukaryota</taxon>
        <taxon>Fungi</taxon>
        <taxon>Dikarya</taxon>
        <taxon>Ascomycota</taxon>
        <taxon>Saccharomycotina</taxon>
        <taxon>Pichiomycetes</taxon>
        <taxon>Pichiales</taxon>
        <taxon>Pichiaceae</taxon>
        <taxon>Brettanomyces</taxon>
    </lineage>
</organism>